<reference evidence="2 3" key="1">
    <citation type="submission" date="2023-10" db="EMBL/GenBank/DDBJ databases">
        <title>Virgibacillus soli CC-YMP-6 genome.</title>
        <authorList>
            <person name="Miliotis G."/>
            <person name="Sengupta P."/>
            <person name="Hameed A."/>
            <person name="Chuvochina M."/>
            <person name="Mcdonagh F."/>
            <person name="Simpson A.C."/>
            <person name="Singh N.K."/>
            <person name="Rekha P.D."/>
            <person name="Raman K."/>
            <person name="Hugenholtz P."/>
            <person name="Venkateswaran K."/>
        </authorList>
    </citation>
    <scope>NUCLEOTIDE SEQUENCE [LARGE SCALE GENOMIC DNA]</scope>
    <source>
        <strain evidence="2 3">CC-YMP-6</strain>
    </source>
</reference>
<dbReference type="Pfam" id="PF05975">
    <property type="entry name" value="EcsB"/>
    <property type="match status" value="1"/>
</dbReference>
<evidence type="ECO:0000256" key="1">
    <source>
        <dbReference type="SAM" id="Phobius"/>
    </source>
</evidence>
<keyword evidence="1" id="KW-1133">Transmembrane helix</keyword>
<dbReference type="Proteomes" id="UP001275315">
    <property type="component" value="Unassembled WGS sequence"/>
</dbReference>
<organism evidence="2 3">
    <name type="scientific">Paracerasibacillus soli</name>
    <dbReference type="NCBI Taxonomy" id="480284"/>
    <lineage>
        <taxon>Bacteria</taxon>
        <taxon>Bacillati</taxon>
        <taxon>Bacillota</taxon>
        <taxon>Bacilli</taxon>
        <taxon>Bacillales</taxon>
        <taxon>Bacillaceae</taxon>
        <taxon>Paracerasibacillus</taxon>
    </lineage>
</organism>
<accession>A0ABU5CN85</accession>
<feature type="transmembrane region" description="Helical" evidence="1">
    <location>
        <begin position="82"/>
        <end position="101"/>
    </location>
</feature>
<keyword evidence="1" id="KW-0472">Membrane</keyword>
<dbReference type="EMBL" id="JAWDIQ010000001">
    <property type="protein sequence ID" value="MDY0407822.1"/>
    <property type="molecule type" value="Genomic_DNA"/>
</dbReference>
<feature type="transmembrane region" description="Helical" evidence="1">
    <location>
        <begin position="122"/>
        <end position="144"/>
    </location>
</feature>
<comment type="caution">
    <text evidence="2">The sequence shown here is derived from an EMBL/GenBank/DDBJ whole genome shotgun (WGS) entry which is preliminary data.</text>
</comment>
<protein>
    <submittedName>
        <fullName evidence="2">ABC transporter permease</fullName>
    </submittedName>
</protein>
<sequence>MYTFYRIANLFTDVPHLRNTTKKRHWLVSLLTNRIPLEKQRTYEYLYRITFIRSGDYLGMYIRLIIIGGLAIYFVPNMWLKVIFGLLFLYMSIFQMTTLYRHHRMLIWIDLYPVSLAERQKALLQFMTQLSMIQTIIFALIFLMQFNYQGAVILLGGGIVFTYLFINGYVRKKVTIAS</sequence>
<gene>
    <name evidence="2" type="ORF">RWD45_03365</name>
</gene>
<proteinExistence type="predicted"/>
<evidence type="ECO:0000313" key="2">
    <source>
        <dbReference type="EMBL" id="MDY0407822.1"/>
    </source>
</evidence>
<dbReference type="InterPro" id="IPR010288">
    <property type="entry name" value="EcsB_ABC"/>
</dbReference>
<keyword evidence="1" id="KW-0812">Transmembrane</keyword>
<dbReference type="RefSeq" id="WP_320378603.1">
    <property type="nucleotide sequence ID" value="NZ_JAWDIQ010000001.1"/>
</dbReference>
<name>A0ABU5CN85_9BACI</name>
<feature type="transmembrane region" description="Helical" evidence="1">
    <location>
        <begin position="57"/>
        <end position="76"/>
    </location>
</feature>
<feature type="transmembrane region" description="Helical" evidence="1">
    <location>
        <begin position="150"/>
        <end position="170"/>
    </location>
</feature>
<evidence type="ECO:0000313" key="3">
    <source>
        <dbReference type="Proteomes" id="UP001275315"/>
    </source>
</evidence>
<keyword evidence="3" id="KW-1185">Reference proteome</keyword>